<dbReference type="InterPro" id="IPR038063">
    <property type="entry name" value="Transpep_catalytic_dom"/>
</dbReference>
<proteinExistence type="predicted"/>
<dbReference type="InterPro" id="IPR036365">
    <property type="entry name" value="PGBD-like_sf"/>
</dbReference>
<dbReference type="UniPathway" id="UPA00219"/>
<comment type="caution">
    <text evidence="10">The sequence shown here is derived from an EMBL/GenBank/DDBJ whole genome shotgun (WGS) entry which is preliminary data.</text>
</comment>
<dbReference type="InterPro" id="IPR050979">
    <property type="entry name" value="LD-transpeptidase"/>
</dbReference>
<evidence type="ECO:0000256" key="2">
    <source>
        <dbReference type="ARBA" id="ARBA00022679"/>
    </source>
</evidence>
<evidence type="ECO:0000259" key="9">
    <source>
        <dbReference type="PROSITE" id="PS52029"/>
    </source>
</evidence>
<dbReference type="GO" id="GO:0071972">
    <property type="term" value="F:peptidoglycan L,D-transpeptidase activity"/>
    <property type="evidence" value="ECO:0007669"/>
    <property type="project" value="TreeGrafter"/>
</dbReference>
<evidence type="ECO:0000256" key="4">
    <source>
        <dbReference type="ARBA" id="ARBA00022984"/>
    </source>
</evidence>
<keyword evidence="8" id="KW-0732">Signal</keyword>
<dbReference type="InterPro" id="IPR005490">
    <property type="entry name" value="LD_TPept_cat_dom"/>
</dbReference>
<feature type="active site" description="Nucleophile" evidence="6">
    <location>
        <position position="248"/>
    </location>
</feature>
<dbReference type="Gene3D" id="2.40.440.10">
    <property type="entry name" value="L,D-transpeptidase catalytic domain-like"/>
    <property type="match status" value="1"/>
</dbReference>
<dbReference type="GO" id="GO:0016740">
    <property type="term" value="F:transferase activity"/>
    <property type="evidence" value="ECO:0007669"/>
    <property type="project" value="UniProtKB-KW"/>
</dbReference>
<accession>A0A077MDA4</accession>
<feature type="region of interest" description="Disordered" evidence="7">
    <location>
        <begin position="39"/>
        <end position="68"/>
    </location>
</feature>
<organism evidence="10 11">
    <name type="scientific">Nostocoides jenkinsii Ben 74</name>
    <dbReference type="NCBI Taxonomy" id="1193518"/>
    <lineage>
        <taxon>Bacteria</taxon>
        <taxon>Bacillati</taxon>
        <taxon>Actinomycetota</taxon>
        <taxon>Actinomycetes</taxon>
        <taxon>Micrococcales</taxon>
        <taxon>Intrasporangiaceae</taxon>
        <taxon>Nostocoides</taxon>
    </lineage>
</organism>
<protein>
    <recommendedName>
        <fullName evidence="9">L,D-TPase catalytic domain-containing protein</fullName>
    </recommendedName>
</protein>
<dbReference type="SUPFAM" id="SSF47090">
    <property type="entry name" value="PGBD-like"/>
    <property type="match status" value="1"/>
</dbReference>
<feature type="chain" id="PRO_5001721056" description="L,D-TPase catalytic domain-containing protein" evidence="8">
    <location>
        <begin position="25"/>
        <end position="278"/>
    </location>
</feature>
<evidence type="ECO:0000256" key="5">
    <source>
        <dbReference type="ARBA" id="ARBA00023316"/>
    </source>
</evidence>
<evidence type="ECO:0000313" key="10">
    <source>
        <dbReference type="EMBL" id="CCI52837.1"/>
    </source>
</evidence>
<keyword evidence="2" id="KW-0808">Transferase</keyword>
<dbReference type="Gene3D" id="1.10.101.10">
    <property type="entry name" value="PGBD-like superfamily/PGBD"/>
    <property type="match status" value="1"/>
</dbReference>
<evidence type="ECO:0000256" key="1">
    <source>
        <dbReference type="ARBA" id="ARBA00004752"/>
    </source>
</evidence>
<name>A0A077MDA4_9MICO</name>
<dbReference type="Proteomes" id="UP000035720">
    <property type="component" value="Unassembled WGS sequence"/>
</dbReference>
<dbReference type="GO" id="GO:0071555">
    <property type="term" value="P:cell wall organization"/>
    <property type="evidence" value="ECO:0007669"/>
    <property type="project" value="UniProtKB-UniRule"/>
</dbReference>
<keyword evidence="4 6" id="KW-0573">Peptidoglycan synthesis</keyword>
<feature type="signal peptide" evidence="8">
    <location>
        <begin position="1"/>
        <end position="24"/>
    </location>
</feature>
<dbReference type="STRING" id="1193518.BN13_220022"/>
<dbReference type="GO" id="GO:0008360">
    <property type="term" value="P:regulation of cell shape"/>
    <property type="evidence" value="ECO:0007669"/>
    <property type="project" value="UniProtKB-UniRule"/>
</dbReference>
<keyword evidence="3 6" id="KW-0133">Cell shape</keyword>
<dbReference type="SUPFAM" id="SSF141523">
    <property type="entry name" value="L,D-transpeptidase catalytic domain-like"/>
    <property type="match status" value="1"/>
</dbReference>
<keyword evidence="5 6" id="KW-0961">Cell wall biogenesis/degradation</keyword>
<sequence>MRIGAILAATIAVVGAAGASSATAQDAARDTAHVTAQAKPRPGIAAAVGPDLVAPPAGATARDDEADPKVRKAQEILTKFGIPTGAVDGHFGGETARGLCAFRRIAGIGTTRAPLDARTLTTLKAYDAKYRNLREIPAETYAGKSTYLVAHQTCQVLFYVEGKQYRRVFASSMGVYGHGTPNGSYSLGNTLKGWYCSTLYPESCTNHSEGWFASVSRYGNMYNPRQVVGAIYVHGSTSVPPYPASHGCIRTTVKDADWMYKYVGTNARAPIFVTGKFA</sequence>
<dbReference type="InterPro" id="IPR036366">
    <property type="entry name" value="PGBDSf"/>
</dbReference>
<dbReference type="PANTHER" id="PTHR30582:SF2">
    <property type="entry name" value="L,D-TRANSPEPTIDASE YCIB-RELATED"/>
    <property type="match status" value="1"/>
</dbReference>
<evidence type="ECO:0000256" key="7">
    <source>
        <dbReference type="SAM" id="MobiDB-lite"/>
    </source>
</evidence>
<dbReference type="CDD" id="cd16913">
    <property type="entry name" value="YkuD_like"/>
    <property type="match status" value="1"/>
</dbReference>
<dbReference type="PANTHER" id="PTHR30582">
    <property type="entry name" value="L,D-TRANSPEPTIDASE"/>
    <property type="match status" value="1"/>
</dbReference>
<dbReference type="EMBL" id="CAJC01000131">
    <property type="protein sequence ID" value="CCI52837.1"/>
    <property type="molecule type" value="Genomic_DNA"/>
</dbReference>
<evidence type="ECO:0000256" key="3">
    <source>
        <dbReference type="ARBA" id="ARBA00022960"/>
    </source>
</evidence>
<dbReference type="AlphaFoldDB" id="A0A077MDA4"/>
<dbReference type="GO" id="GO:0018104">
    <property type="term" value="P:peptidoglycan-protein cross-linking"/>
    <property type="evidence" value="ECO:0007669"/>
    <property type="project" value="TreeGrafter"/>
</dbReference>
<feature type="active site" description="Proton donor/acceptor" evidence="6">
    <location>
        <position position="234"/>
    </location>
</feature>
<evidence type="ECO:0000313" key="11">
    <source>
        <dbReference type="Proteomes" id="UP000035720"/>
    </source>
</evidence>
<evidence type="ECO:0000256" key="8">
    <source>
        <dbReference type="SAM" id="SignalP"/>
    </source>
</evidence>
<keyword evidence="11" id="KW-1185">Reference proteome</keyword>
<dbReference type="PROSITE" id="PS52029">
    <property type="entry name" value="LD_TPASE"/>
    <property type="match status" value="1"/>
</dbReference>
<dbReference type="GO" id="GO:0005576">
    <property type="term" value="C:extracellular region"/>
    <property type="evidence" value="ECO:0007669"/>
    <property type="project" value="TreeGrafter"/>
</dbReference>
<evidence type="ECO:0000256" key="6">
    <source>
        <dbReference type="PROSITE-ProRule" id="PRU01373"/>
    </source>
</evidence>
<reference evidence="10 11" key="1">
    <citation type="journal article" date="2013" name="ISME J.">
        <title>A metabolic model for members of the genus Tetrasphaera involved in enhanced biological phosphorus removal.</title>
        <authorList>
            <person name="Kristiansen R."/>
            <person name="Nguyen H.T.T."/>
            <person name="Saunders A.M."/>
            <person name="Nielsen J.L."/>
            <person name="Wimmer R."/>
            <person name="Le V.Q."/>
            <person name="McIlroy S.J."/>
            <person name="Petrovski S."/>
            <person name="Seviour R.J."/>
            <person name="Calteau A."/>
            <person name="Nielsen K.L."/>
            <person name="Nielsen P.H."/>
        </authorList>
    </citation>
    <scope>NUCLEOTIDE SEQUENCE [LARGE SCALE GENOMIC DNA]</scope>
    <source>
        <strain evidence="10 11">Ben 74</strain>
    </source>
</reference>
<dbReference type="Pfam" id="PF03734">
    <property type="entry name" value="YkuD"/>
    <property type="match status" value="1"/>
</dbReference>
<feature type="domain" description="L,D-TPase catalytic" evidence="9">
    <location>
        <begin position="146"/>
        <end position="274"/>
    </location>
</feature>
<gene>
    <name evidence="10" type="ORF">BN13_220022</name>
</gene>
<comment type="pathway">
    <text evidence="1 6">Cell wall biogenesis; peptidoglycan biosynthesis.</text>
</comment>